<dbReference type="InterPro" id="IPR008875">
    <property type="entry name" value="TraX"/>
</dbReference>
<proteinExistence type="predicted"/>
<evidence type="ECO:0008006" key="4">
    <source>
        <dbReference type="Google" id="ProtNLM"/>
    </source>
</evidence>
<keyword evidence="1" id="KW-0472">Membrane</keyword>
<reference evidence="2 3" key="1">
    <citation type="submission" date="2009-01" db="EMBL/GenBank/DDBJ databases">
        <authorList>
            <person name="Fulton L."/>
            <person name="Clifton S."/>
            <person name="Fulton B."/>
            <person name="Xu J."/>
            <person name="Minx P."/>
            <person name="Pepin K.H."/>
            <person name="Johnson M."/>
            <person name="Bhonagiri V."/>
            <person name="Nash W.E."/>
            <person name="Mardis E.R."/>
            <person name="Wilson R.K."/>
        </authorList>
    </citation>
    <scope>NUCLEOTIDE SEQUENCE [LARGE SCALE GENOMIC DNA]</scope>
    <source>
        <strain evidence="3">DSM 10507 / JCM 14656 / S5a33</strain>
    </source>
</reference>
<dbReference type="EMBL" id="ACBZ01000187">
    <property type="protein sequence ID" value="EEG47610.1"/>
    <property type="molecule type" value="Genomic_DNA"/>
</dbReference>
<reference evidence="2 3" key="2">
    <citation type="submission" date="2009-02" db="EMBL/GenBank/DDBJ databases">
        <title>Draft genome sequence of Blautia hydrogenotrophica DSM 10507 (Ruminococcus hydrogenotrophicus DSM 10507).</title>
        <authorList>
            <person name="Sudarsanam P."/>
            <person name="Ley R."/>
            <person name="Guruge J."/>
            <person name="Turnbaugh P.J."/>
            <person name="Mahowald M."/>
            <person name="Liep D."/>
            <person name="Gordon J."/>
        </authorList>
    </citation>
    <scope>NUCLEOTIDE SEQUENCE [LARGE SCALE GENOMIC DNA]</scope>
    <source>
        <strain evidence="3">DSM 10507 / JCM 14656 / S5a33</strain>
    </source>
</reference>
<dbReference type="AlphaFoldDB" id="C0CRJ5"/>
<keyword evidence="1" id="KW-1133">Transmembrane helix</keyword>
<keyword evidence="3" id="KW-1185">Reference proteome</keyword>
<dbReference type="HOGENOM" id="CLU_217241_0_0_9"/>
<evidence type="ECO:0000313" key="2">
    <source>
        <dbReference type="EMBL" id="EEG47610.1"/>
    </source>
</evidence>
<sequence length="44" mass="5255">MVLILSLPFMLLYNGTRGKKLKYFFYVYYPLHVYLLVILARVLA</sequence>
<dbReference type="Pfam" id="PF05857">
    <property type="entry name" value="TraX"/>
    <property type="match status" value="1"/>
</dbReference>
<gene>
    <name evidence="2" type="ORF">RUMHYD_03509</name>
</gene>
<evidence type="ECO:0000256" key="1">
    <source>
        <dbReference type="SAM" id="Phobius"/>
    </source>
</evidence>
<organism evidence="2 3">
    <name type="scientific">Blautia hydrogenotrophica (strain DSM 10507 / JCM 14656 / S5a33)</name>
    <name type="common">Ruminococcus hydrogenotrophicus</name>
    <dbReference type="NCBI Taxonomy" id="476272"/>
    <lineage>
        <taxon>Bacteria</taxon>
        <taxon>Bacillati</taxon>
        <taxon>Bacillota</taxon>
        <taxon>Clostridia</taxon>
        <taxon>Lachnospirales</taxon>
        <taxon>Lachnospiraceae</taxon>
        <taxon>Blautia</taxon>
    </lineage>
</organism>
<feature type="transmembrane region" description="Helical" evidence="1">
    <location>
        <begin position="28"/>
        <end position="43"/>
    </location>
</feature>
<comment type="caution">
    <text evidence="2">The sequence shown here is derived from an EMBL/GenBank/DDBJ whole genome shotgun (WGS) entry which is preliminary data.</text>
</comment>
<protein>
    <recommendedName>
        <fullName evidence="4">TraX protein</fullName>
    </recommendedName>
</protein>
<dbReference type="PATRIC" id="fig|476272.21.peg.185"/>
<keyword evidence="1" id="KW-0812">Transmembrane</keyword>
<name>C0CRJ5_BLAHS</name>
<evidence type="ECO:0000313" key="3">
    <source>
        <dbReference type="Proteomes" id="UP000003100"/>
    </source>
</evidence>
<dbReference type="Proteomes" id="UP000003100">
    <property type="component" value="Unassembled WGS sequence"/>
</dbReference>
<accession>C0CRJ5</accession>